<comment type="caution">
    <text evidence="1">The sequence shown here is derived from an EMBL/GenBank/DDBJ whole genome shotgun (WGS) entry which is preliminary data.</text>
</comment>
<reference evidence="1" key="1">
    <citation type="submission" date="2022-03" db="EMBL/GenBank/DDBJ databases">
        <authorList>
            <person name="Sayadi A."/>
        </authorList>
    </citation>
    <scope>NUCLEOTIDE SEQUENCE</scope>
</reference>
<dbReference type="EMBL" id="CAKOFQ010006913">
    <property type="protein sequence ID" value="CAH1981744.1"/>
    <property type="molecule type" value="Genomic_DNA"/>
</dbReference>
<keyword evidence="2" id="KW-1185">Reference proteome</keyword>
<evidence type="ECO:0000313" key="1">
    <source>
        <dbReference type="EMBL" id="CAH1981744.1"/>
    </source>
</evidence>
<proteinExistence type="predicted"/>
<dbReference type="Proteomes" id="UP001152888">
    <property type="component" value="Unassembled WGS sequence"/>
</dbReference>
<name>A0A9P0PDW5_ACAOB</name>
<accession>A0A9P0PDW5</accession>
<dbReference type="AlphaFoldDB" id="A0A9P0PDW5"/>
<sequence length="51" mass="6357">MKNIDLLNEWYLNRTKNTVKHMTNFIENRCYFRARINRQFWKASEDFSEPS</sequence>
<gene>
    <name evidence="1" type="ORF">ACAOBT_LOCUS14655</name>
</gene>
<organism evidence="1 2">
    <name type="scientific">Acanthoscelides obtectus</name>
    <name type="common">Bean weevil</name>
    <name type="synonym">Bruchus obtectus</name>
    <dbReference type="NCBI Taxonomy" id="200917"/>
    <lineage>
        <taxon>Eukaryota</taxon>
        <taxon>Metazoa</taxon>
        <taxon>Ecdysozoa</taxon>
        <taxon>Arthropoda</taxon>
        <taxon>Hexapoda</taxon>
        <taxon>Insecta</taxon>
        <taxon>Pterygota</taxon>
        <taxon>Neoptera</taxon>
        <taxon>Endopterygota</taxon>
        <taxon>Coleoptera</taxon>
        <taxon>Polyphaga</taxon>
        <taxon>Cucujiformia</taxon>
        <taxon>Chrysomeloidea</taxon>
        <taxon>Chrysomelidae</taxon>
        <taxon>Bruchinae</taxon>
        <taxon>Bruchini</taxon>
        <taxon>Acanthoscelides</taxon>
    </lineage>
</organism>
<evidence type="ECO:0000313" key="2">
    <source>
        <dbReference type="Proteomes" id="UP001152888"/>
    </source>
</evidence>
<protein>
    <submittedName>
        <fullName evidence="1">Uncharacterized protein</fullName>
    </submittedName>
</protein>